<gene>
    <name evidence="2" type="ORF">NEZAVI_LOCUS5542</name>
</gene>
<accession>A0A9P0EBP6</accession>
<keyword evidence="3" id="KW-1185">Reference proteome</keyword>
<dbReference type="Pfam" id="PF03392">
    <property type="entry name" value="OS-D"/>
    <property type="match status" value="1"/>
</dbReference>
<feature type="signal peptide" evidence="1">
    <location>
        <begin position="1"/>
        <end position="19"/>
    </location>
</feature>
<name>A0A9P0EBP6_NEZVI</name>
<feature type="chain" id="PRO_5040324699" evidence="1">
    <location>
        <begin position="20"/>
        <end position="126"/>
    </location>
</feature>
<dbReference type="AlphaFoldDB" id="A0A9P0EBP6"/>
<dbReference type="InterPro" id="IPR005055">
    <property type="entry name" value="A10/PebIII"/>
</dbReference>
<reference evidence="2" key="1">
    <citation type="submission" date="2022-01" db="EMBL/GenBank/DDBJ databases">
        <authorList>
            <person name="King R."/>
        </authorList>
    </citation>
    <scope>NUCLEOTIDE SEQUENCE</scope>
</reference>
<evidence type="ECO:0000256" key="1">
    <source>
        <dbReference type="SAM" id="SignalP"/>
    </source>
</evidence>
<dbReference type="PANTHER" id="PTHR11257:SF12">
    <property type="entry name" value="EJACULATORY BULB-SPECIFIC PROTEIN 3-RELATED"/>
    <property type="match status" value="1"/>
</dbReference>
<dbReference type="Proteomes" id="UP001152798">
    <property type="component" value="Chromosome 3"/>
</dbReference>
<dbReference type="EMBL" id="OV725079">
    <property type="protein sequence ID" value="CAH1395231.1"/>
    <property type="molecule type" value="Genomic_DNA"/>
</dbReference>
<dbReference type="PANTHER" id="PTHR11257">
    <property type="entry name" value="CHEMOSENSORY PROTEIN-RELATED"/>
    <property type="match status" value="1"/>
</dbReference>
<dbReference type="InterPro" id="IPR036682">
    <property type="entry name" value="OS_D_A10/PebIII_sf"/>
</dbReference>
<protein>
    <submittedName>
        <fullName evidence="2">Uncharacterized protein</fullName>
    </submittedName>
</protein>
<evidence type="ECO:0000313" key="3">
    <source>
        <dbReference type="Proteomes" id="UP001152798"/>
    </source>
</evidence>
<dbReference type="Gene3D" id="1.10.2080.10">
    <property type="entry name" value="Insect odorant-binding protein A10/Ejaculatory bulb-specific protein 3"/>
    <property type="match status" value="1"/>
</dbReference>
<evidence type="ECO:0000313" key="2">
    <source>
        <dbReference type="EMBL" id="CAH1395231.1"/>
    </source>
</evidence>
<dbReference type="OrthoDB" id="6344725at2759"/>
<proteinExistence type="predicted"/>
<sequence length="126" mass="14380">MKTFLEFLCISCLLTLAMGVPARYDNINIDEVLSSQRLYRKYFDCLANIGKCTPDGKELKELLPEVLASDCGKCNERQKQGAEKVIKFMLEKKPDDFSVLEKIYDPDGAYRKKFATEAEKRGIKLS</sequence>
<organism evidence="2 3">
    <name type="scientific">Nezara viridula</name>
    <name type="common">Southern green stink bug</name>
    <name type="synonym">Cimex viridulus</name>
    <dbReference type="NCBI Taxonomy" id="85310"/>
    <lineage>
        <taxon>Eukaryota</taxon>
        <taxon>Metazoa</taxon>
        <taxon>Ecdysozoa</taxon>
        <taxon>Arthropoda</taxon>
        <taxon>Hexapoda</taxon>
        <taxon>Insecta</taxon>
        <taxon>Pterygota</taxon>
        <taxon>Neoptera</taxon>
        <taxon>Paraneoptera</taxon>
        <taxon>Hemiptera</taxon>
        <taxon>Heteroptera</taxon>
        <taxon>Panheteroptera</taxon>
        <taxon>Pentatomomorpha</taxon>
        <taxon>Pentatomoidea</taxon>
        <taxon>Pentatomidae</taxon>
        <taxon>Pentatominae</taxon>
        <taxon>Nezara</taxon>
    </lineage>
</organism>
<keyword evidence="1" id="KW-0732">Signal</keyword>
<dbReference type="SUPFAM" id="SSF100910">
    <property type="entry name" value="Chemosensory protein Csp2"/>
    <property type="match status" value="1"/>
</dbReference>